<dbReference type="PANTHER" id="PTHR43198">
    <property type="entry name" value="BIFUNCTIONAL TH2 PROTEIN"/>
    <property type="match status" value="1"/>
</dbReference>
<comment type="catalytic activity">
    <reaction evidence="1">
        <text>thiamine + H2O = 5-(2-hydroxyethyl)-4-methylthiazole + 4-amino-5-hydroxymethyl-2-methylpyrimidine + H(+)</text>
        <dbReference type="Rhea" id="RHEA:17509"/>
        <dbReference type="ChEBI" id="CHEBI:15377"/>
        <dbReference type="ChEBI" id="CHEBI:15378"/>
        <dbReference type="ChEBI" id="CHEBI:16892"/>
        <dbReference type="ChEBI" id="CHEBI:17957"/>
        <dbReference type="ChEBI" id="CHEBI:18385"/>
        <dbReference type="EC" id="3.5.99.2"/>
    </reaction>
</comment>
<feature type="domain" description="Thiaminase-2/PQQC" evidence="2">
    <location>
        <begin position="24"/>
        <end position="231"/>
    </location>
</feature>
<dbReference type="GO" id="GO:0009229">
    <property type="term" value="P:thiamine diphosphate biosynthetic process"/>
    <property type="evidence" value="ECO:0007669"/>
    <property type="project" value="UniProtKB-UniPathway"/>
</dbReference>
<reference evidence="3 4" key="1">
    <citation type="submission" date="2019-06" db="EMBL/GenBank/DDBJ databases">
        <title>Whole genome sequence for Rhodospirillaceae sp. R148.</title>
        <authorList>
            <person name="Wang G."/>
        </authorList>
    </citation>
    <scope>NUCLEOTIDE SEQUENCE [LARGE SCALE GENOMIC DNA]</scope>
    <source>
        <strain evidence="3 4">R148</strain>
    </source>
</reference>
<dbReference type="UniPathway" id="UPA00060"/>
<name>A0A545TAU6_9PROT</name>
<evidence type="ECO:0000313" key="3">
    <source>
        <dbReference type="EMBL" id="TQV74326.1"/>
    </source>
</evidence>
<dbReference type="OrthoDB" id="34166at2"/>
<comment type="pathway">
    <text evidence="1">Cofactor biosynthesis; thiamine diphosphate biosynthesis.</text>
</comment>
<dbReference type="EMBL" id="VHSH01000010">
    <property type="protein sequence ID" value="TQV74326.1"/>
    <property type="molecule type" value="Genomic_DNA"/>
</dbReference>
<comment type="catalytic activity">
    <reaction evidence="1">
        <text>4-amino-5-aminomethyl-2-methylpyrimidine + H2O = 4-amino-5-hydroxymethyl-2-methylpyrimidine + NH4(+)</text>
        <dbReference type="Rhea" id="RHEA:31799"/>
        <dbReference type="ChEBI" id="CHEBI:15377"/>
        <dbReference type="ChEBI" id="CHEBI:16892"/>
        <dbReference type="ChEBI" id="CHEBI:28938"/>
        <dbReference type="ChEBI" id="CHEBI:63416"/>
        <dbReference type="EC" id="3.5.99.2"/>
    </reaction>
</comment>
<comment type="function">
    <text evidence="1">Catalyzes an amino-pyrimidine hydrolysis reaction at the C5' of the pyrimidine moiety of thiamine compounds, a reaction that is part of a thiamine salvage pathway.</text>
</comment>
<dbReference type="InterPro" id="IPR016084">
    <property type="entry name" value="Haem_Oase-like_multi-hlx"/>
</dbReference>
<dbReference type="AlphaFoldDB" id="A0A545TAU6"/>
<dbReference type="Pfam" id="PF03070">
    <property type="entry name" value="TENA_THI-4"/>
    <property type="match status" value="1"/>
</dbReference>
<comment type="caution">
    <text evidence="3">The sequence shown here is derived from an EMBL/GenBank/DDBJ whole genome shotgun (WGS) entry which is preliminary data.</text>
</comment>
<dbReference type="CDD" id="cd19367">
    <property type="entry name" value="TenA_C_ScTHI20-like"/>
    <property type="match status" value="1"/>
</dbReference>
<dbReference type="EC" id="3.5.99.2" evidence="1"/>
<sequence>MSDMTPPWEQGVFAALKAENLADWRAYTDHAFVRGLGDGTLPEACFRHYLVQDYLFLIHFSRAYALAVYKSDSLEDMRQAAATMDALLNEEMQLHLRYCVQWGLTEAEMAQTEEASGNLAYTRFVLDAGLSGDLLDLLTALAPCVAGYGEIGLRLASQGGADIAGNPYRDWIETYAGDGYQSVVTAALAQLDRVASARIGGDICRSGRWKSLSKTFGAATRLEVGFWDMGLSPNHAG</sequence>
<dbReference type="Proteomes" id="UP000315252">
    <property type="component" value="Unassembled WGS sequence"/>
</dbReference>
<dbReference type="InterPro" id="IPR027574">
    <property type="entry name" value="Thiaminase_II"/>
</dbReference>
<keyword evidence="1" id="KW-0784">Thiamine biosynthesis</keyword>
<organism evidence="3 4">
    <name type="scientific">Denitrobaculum tricleocarpae</name>
    <dbReference type="NCBI Taxonomy" id="2591009"/>
    <lineage>
        <taxon>Bacteria</taxon>
        <taxon>Pseudomonadati</taxon>
        <taxon>Pseudomonadota</taxon>
        <taxon>Alphaproteobacteria</taxon>
        <taxon>Rhodospirillales</taxon>
        <taxon>Rhodospirillaceae</taxon>
        <taxon>Denitrobaculum</taxon>
    </lineage>
</organism>
<evidence type="ECO:0000313" key="4">
    <source>
        <dbReference type="Proteomes" id="UP000315252"/>
    </source>
</evidence>
<dbReference type="PANTHER" id="PTHR43198:SF2">
    <property type="entry name" value="SI:CH1073-67J19.1-RELATED"/>
    <property type="match status" value="1"/>
</dbReference>
<evidence type="ECO:0000259" key="2">
    <source>
        <dbReference type="Pfam" id="PF03070"/>
    </source>
</evidence>
<keyword evidence="1" id="KW-0378">Hydrolase</keyword>
<evidence type="ECO:0000256" key="1">
    <source>
        <dbReference type="RuleBase" id="RU363093"/>
    </source>
</evidence>
<dbReference type="Gene3D" id="1.20.910.10">
    <property type="entry name" value="Heme oxygenase-like"/>
    <property type="match status" value="1"/>
</dbReference>
<dbReference type="RefSeq" id="WP_142898956.1">
    <property type="nucleotide sequence ID" value="NZ_ML660061.1"/>
</dbReference>
<gene>
    <name evidence="3" type="primary">tenA</name>
    <name evidence="3" type="ORF">FKG95_23870</name>
</gene>
<protein>
    <recommendedName>
        <fullName evidence="1">Aminopyrimidine aminohydrolase</fullName>
        <ecNumber evidence="1">3.5.99.2</ecNumber>
    </recommendedName>
</protein>
<dbReference type="InterPro" id="IPR004305">
    <property type="entry name" value="Thiaminase-2/PQQC"/>
</dbReference>
<dbReference type="GO" id="GO:0005829">
    <property type="term" value="C:cytosol"/>
    <property type="evidence" value="ECO:0007669"/>
    <property type="project" value="TreeGrafter"/>
</dbReference>
<dbReference type="NCBIfam" id="TIGR04306">
    <property type="entry name" value="salvage_TenA"/>
    <property type="match status" value="1"/>
</dbReference>
<comment type="similarity">
    <text evidence="1">Belongs to the TenA family.</text>
</comment>
<dbReference type="SUPFAM" id="SSF48613">
    <property type="entry name" value="Heme oxygenase-like"/>
    <property type="match status" value="1"/>
</dbReference>
<proteinExistence type="inferred from homology"/>
<accession>A0A545TAU6</accession>
<dbReference type="InterPro" id="IPR050967">
    <property type="entry name" value="Thiamine_Salvage_TenA"/>
</dbReference>
<dbReference type="GO" id="GO:0009228">
    <property type="term" value="P:thiamine biosynthetic process"/>
    <property type="evidence" value="ECO:0007669"/>
    <property type="project" value="UniProtKB-KW"/>
</dbReference>
<dbReference type="GO" id="GO:0050334">
    <property type="term" value="F:thiaminase activity"/>
    <property type="evidence" value="ECO:0007669"/>
    <property type="project" value="UniProtKB-EC"/>
</dbReference>
<keyword evidence="4" id="KW-1185">Reference proteome</keyword>